<dbReference type="CDD" id="cd06170">
    <property type="entry name" value="LuxR_C_like"/>
    <property type="match status" value="1"/>
</dbReference>
<feature type="domain" description="HTH luxR-type" evidence="2">
    <location>
        <begin position="136"/>
        <end position="201"/>
    </location>
</feature>
<gene>
    <name evidence="3" type="ORF">AB4876_02730</name>
</gene>
<keyword evidence="1" id="KW-0238">DNA-binding</keyword>
<name>A0ABV3U1T4_9GAMM</name>
<dbReference type="PANTHER" id="PTHR43214">
    <property type="entry name" value="TWO-COMPONENT RESPONSE REGULATOR"/>
    <property type="match status" value="1"/>
</dbReference>
<reference evidence="3 4" key="1">
    <citation type="journal article" date="2011" name="Int. J. Syst. Evol. Microbiol.">
        <title>Zhongshania antarctica gen. nov., sp. nov. and Zhongshania guokunii sp. nov., gammaproteobacteria respectively isolated from coastal attached (fast) ice and surface seawater of the Antarctic.</title>
        <authorList>
            <person name="Li H.J."/>
            <person name="Zhang X.Y."/>
            <person name="Chen C.X."/>
            <person name="Zhang Y.J."/>
            <person name="Gao Z.M."/>
            <person name="Yu Y."/>
            <person name="Chen X.L."/>
            <person name="Chen B."/>
            <person name="Zhang Y.Z."/>
        </authorList>
    </citation>
    <scope>NUCLEOTIDE SEQUENCE [LARGE SCALE GENOMIC DNA]</scope>
    <source>
        <strain evidence="3 4">ZS6-22T</strain>
    </source>
</reference>
<evidence type="ECO:0000313" key="4">
    <source>
        <dbReference type="Proteomes" id="UP001557485"/>
    </source>
</evidence>
<evidence type="ECO:0000313" key="3">
    <source>
        <dbReference type="EMBL" id="MEX1667806.1"/>
    </source>
</evidence>
<comment type="caution">
    <text evidence="3">The sequence shown here is derived from an EMBL/GenBank/DDBJ whole genome shotgun (WGS) entry which is preliminary data.</text>
</comment>
<keyword evidence="4" id="KW-1185">Reference proteome</keyword>
<dbReference type="PRINTS" id="PR00038">
    <property type="entry name" value="HTHLUXR"/>
</dbReference>
<dbReference type="PROSITE" id="PS50043">
    <property type="entry name" value="HTH_LUXR_2"/>
    <property type="match status" value="1"/>
</dbReference>
<dbReference type="InterPro" id="IPR016032">
    <property type="entry name" value="Sig_transdc_resp-reg_C-effctor"/>
</dbReference>
<dbReference type="SMART" id="SM00421">
    <property type="entry name" value="HTH_LUXR"/>
    <property type="match status" value="1"/>
</dbReference>
<dbReference type="SUPFAM" id="SSF46894">
    <property type="entry name" value="C-terminal effector domain of the bipartite response regulators"/>
    <property type="match status" value="1"/>
</dbReference>
<dbReference type="PROSITE" id="PS00622">
    <property type="entry name" value="HTH_LUXR_1"/>
    <property type="match status" value="1"/>
</dbReference>
<dbReference type="InterPro" id="IPR039420">
    <property type="entry name" value="WalR-like"/>
</dbReference>
<dbReference type="PANTHER" id="PTHR43214:SF38">
    <property type="entry name" value="NITRATE_NITRITE RESPONSE REGULATOR PROTEIN NARL"/>
    <property type="match status" value="1"/>
</dbReference>
<evidence type="ECO:0000256" key="1">
    <source>
        <dbReference type="ARBA" id="ARBA00023125"/>
    </source>
</evidence>
<dbReference type="Pfam" id="PF00196">
    <property type="entry name" value="GerE"/>
    <property type="match status" value="1"/>
</dbReference>
<dbReference type="EMBL" id="JBFRYA010000002">
    <property type="protein sequence ID" value="MEX1667806.1"/>
    <property type="molecule type" value="Genomic_DNA"/>
</dbReference>
<evidence type="ECO:0000259" key="2">
    <source>
        <dbReference type="PROSITE" id="PS50043"/>
    </source>
</evidence>
<dbReference type="Proteomes" id="UP001557485">
    <property type="component" value="Unassembled WGS sequence"/>
</dbReference>
<sequence length="206" mass="22138">MTIYVCSRSSAFARHISNALGESGAIRQFSSVNLLPPAELGDVYILHLSSLAEQEVSAFTAAKLAVVAVADDAPAVSGLLAASENGAKAYFNSYMAPQHYAQLLRLLEAGGSWFPPALLGEVFALARAGDTQSRESAAELEKLTPRERELAEFVADGRSNKDIALECNISERTVKAHLTSIYEKLGISDRKGLMILLSHRPALTPH</sequence>
<dbReference type="Gene3D" id="3.40.50.2300">
    <property type="match status" value="1"/>
</dbReference>
<dbReference type="RefSeq" id="WP_368380116.1">
    <property type="nucleotide sequence ID" value="NZ_JBFRYA010000002.1"/>
</dbReference>
<organism evidence="3 4">
    <name type="scientific">Zhongshania guokunii</name>
    <dbReference type="NCBI Taxonomy" id="641783"/>
    <lineage>
        <taxon>Bacteria</taxon>
        <taxon>Pseudomonadati</taxon>
        <taxon>Pseudomonadota</taxon>
        <taxon>Gammaproteobacteria</taxon>
        <taxon>Cellvibrionales</taxon>
        <taxon>Spongiibacteraceae</taxon>
        <taxon>Zhongshania</taxon>
    </lineage>
</organism>
<dbReference type="InterPro" id="IPR000792">
    <property type="entry name" value="Tscrpt_reg_LuxR_C"/>
</dbReference>
<protein>
    <submittedName>
        <fullName evidence="3">LuxR C-terminal-related transcriptional regulator</fullName>
    </submittedName>
</protein>
<accession>A0ABV3U1T4</accession>
<proteinExistence type="predicted"/>